<organism evidence="2 3">
    <name type="scientific">Acetobacter indonesiensis</name>
    <dbReference type="NCBI Taxonomy" id="104101"/>
    <lineage>
        <taxon>Bacteria</taxon>
        <taxon>Pseudomonadati</taxon>
        <taxon>Pseudomonadota</taxon>
        <taxon>Alphaproteobacteria</taxon>
        <taxon>Acetobacterales</taxon>
        <taxon>Acetobacteraceae</taxon>
        <taxon>Acetobacter</taxon>
    </lineage>
</organism>
<dbReference type="PANTHER" id="PTHR30037">
    <property type="entry name" value="DNA-3-METHYLADENINE GLYCOSYLASE 1"/>
    <property type="match status" value="1"/>
</dbReference>
<protein>
    <submittedName>
        <fullName evidence="2">DNA-3-methyladenine glycosylase</fullName>
    </submittedName>
</protein>
<sequence length="190" mass="21660">MNALHRCQWAQHDPIMQNYHDCEWGVPVRDNRALWEKLILDGFQAGLSWRTILLKRDSFREAFEGFVPEHIAEYDEADIERLLGNAAIVRSRIKIRAAIQNAKAYLEMQRHGEDFSTFVWKMVDDQPLKGDGTGSATRSVIGDHLSKELKNRGFSFVGPVIVHAWLQATGVINDHEAQCFLRDVITADGD</sequence>
<dbReference type="GO" id="GO:0006284">
    <property type="term" value="P:base-excision repair"/>
    <property type="evidence" value="ECO:0007669"/>
    <property type="project" value="InterPro"/>
</dbReference>
<dbReference type="PANTHER" id="PTHR30037:SF4">
    <property type="entry name" value="DNA-3-METHYLADENINE GLYCOSYLASE I"/>
    <property type="match status" value="1"/>
</dbReference>
<accession>A0A252AXR8</accession>
<proteinExistence type="predicted"/>
<evidence type="ECO:0000313" key="2">
    <source>
        <dbReference type="EMBL" id="OUI96065.1"/>
    </source>
</evidence>
<feature type="binding site" evidence="1">
    <location>
        <position position="175"/>
    </location>
    <ligand>
        <name>Zn(2+)</name>
        <dbReference type="ChEBI" id="CHEBI:29105"/>
    </ligand>
</feature>
<dbReference type="InterPro" id="IPR052891">
    <property type="entry name" value="DNA-3mA_glycosylase"/>
</dbReference>
<dbReference type="EMBL" id="JOPA01000006">
    <property type="protein sequence ID" value="OUI96065.1"/>
    <property type="molecule type" value="Genomic_DNA"/>
</dbReference>
<evidence type="ECO:0000256" key="1">
    <source>
        <dbReference type="PIRSR" id="PIRSR605019-1"/>
    </source>
</evidence>
<dbReference type="Proteomes" id="UP000194641">
    <property type="component" value="Unassembled WGS sequence"/>
</dbReference>
<keyword evidence="1" id="KW-0479">Metal-binding</keyword>
<dbReference type="Gene3D" id="1.10.340.30">
    <property type="entry name" value="Hypothetical protein, domain 2"/>
    <property type="match status" value="1"/>
</dbReference>
<dbReference type="AlphaFoldDB" id="A0A252AXR8"/>
<gene>
    <name evidence="2" type="ORF">HK17_14950</name>
</gene>
<dbReference type="SUPFAM" id="SSF48150">
    <property type="entry name" value="DNA-glycosylase"/>
    <property type="match status" value="1"/>
</dbReference>
<comment type="caution">
    <text evidence="2">The sequence shown here is derived from an EMBL/GenBank/DDBJ whole genome shotgun (WGS) entry which is preliminary data.</text>
</comment>
<dbReference type="Pfam" id="PF03352">
    <property type="entry name" value="Adenine_glyco"/>
    <property type="match status" value="1"/>
</dbReference>
<dbReference type="InterPro" id="IPR011257">
    <property type="entry name" value="DNA_glycosylase"/>
</dbReference>
<reference evidence="3" key="1">
    <citation type="submission" date="2014-06" db="EMBL/GenBank/DDBJ databases">
        <authorList>
            <person name="Winans N.J."/>
            <person name="Newell P.D."/>
            <person name="Douglas A.E."/>
        </authorList>
    </citation>
    <scope>NUCLEOTIDE SEQUENCE [LARGE SCALE GENOMIC DNA]</scope>
</reference>
<dbReference type="GO" id="GO:0046872">
    <property type="term" value="F:metal ion binding"/>
    <property type="evidence" value="ECO:0007669"/>
    <property type="project" value="UniProtKB-KW"/>
</dbReference>
<feature type="binding site" evidence="1">
    <location>
        <position position="179"/>
    </location>
    <ligand>
        <name>Zn(2+)</name>
        <dbReference type="ChEBI" id="CHEBI:29105"/>
    </ligand>
</feature>
<evidence type="ECO:0000313" key="3">
    <source>
        <dbReference type="Proteomes" id="UP000194641"/>
    </source>
</evidence>
<feature type="binding site" evidence="1">
    <location>
        <position position="7"/>
    </location>
    <ligand>
        <name>Zn(2+)</name>
        <dbReference type="ChEBI" id="CHEBI:29105"/>
    </ligand>
</feature>
<feature type="binding site" evidence="1">
    <location>
        <position position="20"/>
    </location>
    <ligand>
        <name>Zn(2+)</name>
        <dbReference type="ChEBI" id="CHEBI:29105"/>
    </ligand>
</feature>
<dbReference type="InterPro" id="IPR005019">
    <property type="entry name" value="Adenine_glyco"/>
</dbReference>
<keyword evidence="1" id="KW-0862">Zinc</keyword>
<dbReference type="GO" id="GO:0008725">
    <property type="term" value="F:DNA-3-methyladenine glycosylase activity"/>
    <property type="evidence" value="ECO:0007669"/>
    <property type="project" value="InterPro"/>
</dbReference>
<dbReference type="RefSeq" id="WP_086658851.1">
    <property type="nucleotide sequence ID" value="NZ_JBJJWX010000009.1"/>
</dbReference>
<name>A0A252AXR8_9PROT</name>